<evidence type="ECO:0000313" key="2">
    <source>
        <dbReference type="Proteomes" id="UP000530234"/>
    </source>
</evidence>
<accession>A0A7W3T5W7</accession>
<protein>
    <submittedName>
        <fullName evidence="1">Transcriptional regulator</fullName>
    </submittedName>
</protein>
<gene>
    <name evidence="1" type="ORF">FOE67_17905</name>
</gene>
<name>A0A7W3T5W7_9ACTN</name>
<dbReference type="RefSeq" id="WP_182665588.1">
    <property type="nucleotide sequence ID" value="NZ_VKHS01000486.1"/>
</dbReference>
<dbReference type="EMBL" id="VKHS01000486">
    <property type="protein sequence ID" value="MBB0231331.1"/>
    <property type="molecule type" value="Genomic_DNA"/>
</dbReference>
<proteinExistence type="predicted"/>
<comment type="caution">
    <text evidence="1">The sequence shown here is derived from an EMBL/GenBank/DDBJ whole genome shotgun (WGS) entry which is preliminary data.</text>
</comment>
<organism evidence="1 2">
    <name type="scientific">Streptomyces calidiresistens</name>
    <dbReference type="NCBI Taxonomy" id="1485586"/>
    <lineage>
        <taxon>Bacteria</taxon>
        <taxon>Bacillati</taxon>
        <taxon>Actinomycetota</taxon>
        <taxon>Actinomycetes</taxon>
        <taxon>Kitasatosporales</taxon>
        <taxon>Streptomycetaceae</taxon>
        <taxon>Streptomyces</taxon>
    </lineage>
</organism>
<dbReference type="Proteomes" id="UP000530234">
    <property type="component" value="Unassembled WGS sequence"/>
</dbReference>
<sequence>MPHSTHWGEWRKYNADGLHGADALAAGLEAMVTGIASGPDTKRGIAARLRYLTASKAGREAMAAQGISRRALAAWTAGKRSPSPKSRAALDRAYWGLRRQRVVAHIKRRLAREGRGTRIEIDPVDQTRVAPGRRRDLNVRRITLRPTTWATAVDAWAEGDTTGLEAVWDDVMADLGSDGEAYEYVSSVGWAA</sequence>
<keyword evidence="2" id="KW-1185">Reference proteome</keyword>
<dbReference type="AlphaFoldDB" id="A0A7W3T5W7"/>
<reference evidence="2" key="1">
    <citation type="submission" date="2019-10" db="EMBL/GenBank/DDBJ databases">
        <title>Streptomyces sp. nov., a novel actinobacterium isolated from alkaline environment.</title>
        <authorList>
            <person name="Golinska P."/>
        </authorList>
    </citation>
    <scope>NUCLEOTIDE SEQUENCE [LARGE SCALE GENOMIC DNA]</scope>
    <source>
        <strain evidence="2">DSM 42108</strain>
    </source>
</reference>
<evidence type="ECO:0000313" key="1">
    <source>
        <dbReference type="EMBL" id="MBB0231331.1"/>
    </source>
</evidence>